<dbReference type="PANTHER" id="PTHR21321:SF4">
    <property type="entry name" value="EXOSOME COMPLEX COMPONENT RRP4"/>
    <property type="match status" value="1"/>
</dbReference>
<feature type="domain" description="RRP4 S1" evidence="3">
    <location>
        <begin position="104"/>
        <end position="170"/>
    </location>
</feature>
<dbReference type="AlphaFoldDB" id="A0A9D4YZE0"/>
<dbReference type="Pfam" id="PF21266">
    <property type="entry name" value="S1_RRP4"/>
    <property type="match status" value="1"/>
</dbReference>
<dbReference type="Proteomes" id="UP001055712">
    <property type="component" value="Unassembled WGS sequence"/>
</dbReference>
<dbReference type="SUPFAM" id="SSF50249">
    <property type="entry name" value="Nucleic acid-binding proteins"/>
    <property type="match status" value="1"/>
</dbReference>
<dbReference type="InterPro" id="IPR012340">
    <property type="entry name" value="NA-bd_OB-fold"/>
</dbReference>
<evidence type="ECO:0000313" key="4">
    <source>
        <dbReference type="EMBL" id="KAI3434484.1"/>
    </source>
</evidence>
<comment type="caution">
    <text evidence="4">The sequence shown here is derived from an EMBL/GenBank/DDBJ whole genome shotgun (WGS) entry which is preliminary data.</text>
</comment>
<evidence type="ECO:0000256" key="1">
    <source>
        <dbReference type="ARBA" id="ARBA00022835"/>
    </source>
</evidence>
<dbReference type="PANTHER" id="PTHR21321">
    <property type="entry name" value="PNAS-3 RELATED"/>
    <property type="match status" value="1"/>
</dbReference>
<gene>
    <name evidence="4" type="ORF">D9Q98_002560</name>
</gene>
<keyword evidence="2" id="KW-0694">RNA-binding</keyword>
<name>A0A9D4YZE0_CHLVU</name>
<reference evidence="4" key="2">
    <citation type="submission" date="2020-11" db="EMBL/GenBank/DDBJ databases">
        <authorList>
            <person name="Cecchin M."/>
            <person name="Marcolungo L."/>
            <person name="Rossato M."/>
            <person name="Girolomoni L."/>
            <person name="Cosentino E."/>
            <person name="Cuine S."/>
            <person name="Li-Beisson Y."/>
            <person name="Delledonne M."/>
            <person name="Ballottari M."/>
        </authorList>
    </citation>
    <scope>NUCLEOTIDE SEQUENCE</scope>
    <source>
        <strain evidence="4">211/11P</strain>
        <tissue evidence="4">Whole cell</tissue>
    </source>
</reference>
<dbReference type="GO" id="GO:0071051">
    <property type="term" value="P:poly(A)-dependent snoRNA 3'-end processing"/>
    <property type="evidence" value="ECO:0007669"/>
    <property type="project" value="TreeGrafter"/>
</dbReference>
<sequence>MHVDHRRGIHSSATVRCRSPSTLATITHSAAVCRMESKYQALGRPGEGTVGVVCVGDVIEPQANDSVLRGHGTLLRSGSLVASRCGRVQRWNQLVLVEPLAGAYAAAVGHVVVGRIVQVEATRWLVDIHATTLAVLPLSTAGGAVRKAAEGAVDMRSILVEGDLIAAEVQAVRSDGQVQLHVRDAVASKLPPGTVVDIPAALVRPQRKHVHHWAATGIKAVFGCNGAIWIGVDGGSSAAVPGIEQVQAVVQAATAVRALAGVGQAITPAAVERMVP</sequence>
<evidence type="ECO:0000313" key="5">
    <source>
        <dbReference type="Proteomes" id="UP001055712"/>
    </source>
</evidence>
<dbReference type="GO" id="GO:0071034">
    <property type="term" value="P:CUT catabolic process"/>
    <property type="evidence" value="ECO:0007669"/>
    <property type="project" value="TreeGrafter"/>
</dbReference>
<dbReference type="GO" id="GO:0000467">
    <property type="term" value="P:exonucleolytic trimming to generate mature 3'-end of 5.8S rRNA from tricistronic rRNA transcript (SSU-rRNA, 5.8S rRNA, LSU-rRNA)"/>
    <property type="evidence" value="ECO:0007669"/>
    <property type="project" value="TreeGrafter"/>
</dbReference>
<dbReference type="GO" id="GO:0000176">
    <property type="term" value="C:nuclear exosome (RNase complex)"/>
    <property type="evidence" value="ECO:0007669"/>
    <property type="project" value="TreeGrafter"/>
</dbReference>
<dbReference type="CDD" id="cd05789">
    <property type="entry name" value="S1_Rrp4"/>
    <property type="match status" value="1"/>
</dbReference>
<evidence type="ECO:0000259" key="3">
    <source>
        <dbReference type="Pfam" id="PF21266"/>
    </source>
</evidence>
<protein>
    <recommendedName>
        <fullName evidence="3">RRP4 S1 domain-containing protein</fullName>
    </recommendedName>
</protein>
<organism evidence="4 5">
    <name type="scientific">Chlorella vulgaris</name>
    <name type="common">Green alga</name>
    <dbReference type="NCBI Taxonomy" id="3077"/>
    <lineage>
        <taxon>Eukaryota</taxon>
        <taxon>Viridiplantae</taxon>
        <taxon>Chlorophyta</taxon>
        <taxon>core chlorophytes</taxon>
        <taxon>Trebouxiophyceae</taxon>
        <taxon>Chlorellales</taxon>
        <taxon>Chlorellaceae</taxon>
        <taxon>Chlorella clade</taxon>
        <taxon>Chlorella</taxon>
    </lineage>
</organism>
<dbReference type="Gene3D" id="2.40.50.140">
    <property type="entry name" value="Nucleic acid-binding proteins"/>
    <property type="match status" value="1"/>
</dbReference>
<dbReference type="GO" id="GO:0000177">
    <property type="term" value="C:cytoplasmic exosome (RNase complex)"/>
    <property type="evidence" value="ECO:0007669"/>
    <property type="project" value="TreeGrafter"/>
</dbReference>
<dbReference type="SUPFAM" id="SSF54791">
    <property type="entry name" value="Eukaryotic type KH-domain (KH-domain type I)"/>
    <property type="match status" value="1"/>
</dbReference>
<accession>A0A9D4YZE0</accession>
<dbReference type="SUPFAM" id="SSF110324">
    <property type="entry name" value="Ribosomal L27 protein-like"/>
    <property type="match status" value="1"/>
</dbReference>
<dbReference type="GO" id="GO:0034475">
    <property type="term" value="P:U4 snRNA 3'-end processing"/>
    <property type="evidence" value="ECO:0007669"/>
    <property type="project" value="TreeGrafter"/>
</dbReference>
<reference evidence="4" key="1">
    <citation type="journal article" date="2019" name="Plant J.">
        <title>Chlorella vulgaris genome assembly and annotation reveals the molecular basis for metabolic acclimation to high light conditions.</title>
        <authorList>
            <person name="Cecchin M."/>
            <person name="Marcolungo L."/>
            <person name="Rossato M."/>
            <person name="Girolomoni L."/>
            <person name="Cosentino E."/>
            <person name="Cuine S."/>
            <person name="Li-Beisson Y."/>
            <person name="Delledonne M."/>
            <person name="Ballottari M."/>
        </authorList>
    </citation>
    <scope>NUCLEOTIDE SEQUENCE</scope>
    <source>
        <strain evidence="4">211/11P</strain>
    </source>
</reference>
<keyword evidence="5" id="KW-1185">Reference proteome</keyword>
<dbReference type="GO" id="GO:0071035">
    <property type="term" value="P:nuclear polyadenylation-dependent rRNA catabolic process"/>
    <property type="evidence" value="ECO:0007669"/>
    <property type="project" value="TreeGrafter"/>
</dbReference>
<dbReference type="EMBL" id="SIDB01000003">
    <property type="protein sequence ID" value="KAI3434484.1"/>
    <property type="molecule type" value="Genomic_DNA"/>
</dbReference>
<evidence type="ECO:0000256" key="2">
    <source>
        <dbReference type="ARBA" id="ARBA00022884"/>
    </source>
</evidence>
<dbReference type="InterPro" id="IPR048565">
    <property type="entry name" value="S1_RRP4"/>
</dbReference>
<dbReference type="GO" id="GO:0071038">
    <property type="term" value="P:TRAMP-dependent tRNA surveillance pathway"/>
    <property type="evidence" value="ECO:0007669"/>
    <property type="project" value="TreeGrafter"/>
</dbReference>
<dbReference type="OrthoDB" id="1650at2759"/>
<proteinExistence type="predicted"/>
<dbReference type="GO" id="GO:0003723">
    <property type="term" value="F:RNA binding"/>
    <property type="evidence" value="ECO:0007669"/>
    <property type="project" value="UniProtKB-KW"/>
</dbReference>
<dbReference type="InterPro" id="IPR026699">
    <property type="entry name" value="Exosome_RNA_bind1/RRP40/RRP4"/>
</dbReference>
<dbReference type="Gene3D" id="2.40.50.100">
    <property type="match status" value="1"/>
</dbReference>
<keyword evidence="1" id="KW-0271">Exosome</keyword>
<dbReference type="InterPro" id="IPR036612">
    <property type="entry name" value="KH_dom_type_1_sf"/>
</dbReference>